<dbReference type="Proteomes" id="UP001219525">
    <property type="component" value="Unassembled WGS sequence"/>
</dbReference>
<comment type="caution">
    <text evidence="1">The sequence shown here is derived from an EMBL/GenBank/DDBJ whole genome shotgun (WGS) entry which is preliminary data.</text>
</comment>
<feature type="non-terminal residue" evidence="1">
    <location>
        <position position="1"/>
    </location>
</feature>
<keyword evidence="2" id="KW-1185">Reference proteome</keyword>
<protein>
    <submittedName>
        <fullName evidence="1">Uncharacterized protein</fullName>
    </submittedName>
</protein>
<organism evidence="1 2">
    <name type="scientific">Mycena pura</name>
    <dbReference type="NCBI Taxonomy" id="153505"/>
    <lineage>
        <taxon>Eukaryota</taxon>
        <taxon>Fungi</taxon>
        <taxon>Dikarya</taxon>
        <taxon>Basidiomycota</taxon>
        <taxon>Agaricomycotina</taxon>
        <taxon>Agaricomycetes</taxon>
        <taxon>Agaricomycetidae</taxon>
        <taxon>Agaricales</taxon>
        <taxon>Marasmiineae</taxon>
        <taxon>Mycenaceae</taxon>
        <taxon>Mycena</taxon>
    </lineage>
</organism>
<sequence length="130" mass="14975">GLLLGCNIVQFRTSRGKILREKGRLFAILVSVAWHEIWRLRVDRVLTHPNKIHSELVICTQWLRSINTSLSRDRILTDKIKFGKLCFDKELALNTWSGLLLNEESLPDDWTYTKGVLVGIQLYTVRKGIG</sequence>
<dbReference type="EMBL" id="JARJCW010000116">
    <property type="protein sequence ID" value="KAJ7192734.1"/>
    <property type="molecule type" value="Genomic_DNA"/>
</dbReference>
<evidence type="ECO:0000313" key="1">
    <source>
        <dbReference type="EMBL" id="KAJ7192734.1"/>
    </source>
</evidence>
<accession>A0AAD6Y1W5</accession>
<evidence type="ECO:0000313" key="2">
    <source>
        <dbReference type="Proteomes" id="UP001219525"/>
    </source>
</evidence>
<dbReference type="AlphaFoldDB" id="A0AAD6Y1W5"/>
<gene>
    <name evidence="1" type="ORF">GGX14DRAFT_379804</name>
</gene>
<reference evidence="1" key="1">
    <citation type="submission" date="2023-03" db="EMBL/GenBank/DDBJ databases">
        <title>Massive genome expansion in bonnet fungi (Mycena s.s.) driven by repeated elements and novel gene families across ecological guilds.</title>
        <authorList>
            <consortium name="Lawrence Berkeley National Laboratory"/>
            <person name="Harder C.B."/>
            <person name="Miyauchi S."/>
            <person name="Viragh M."/>
            <person name="Kuo A."/>
            <person name="Thoen E."/>
            <person name="Andreopoulos B."/>
            <person name="Lu D."/>
            <person name="Skrede I."/>
            <person name="Drula E."/>
            <person name="Henrissat B."/>
            <person name="Morin E."/>
            <person name="Kohler A."/>
            <person name="Barry K."/>
            <person name="LaButti K."/>
            <person name="Morin E."/>
            <person name="Salamov A."/>
            <person name="Lipzen A."/>
            <person name="Mereny Z."/>
            <person name="Hegedus B."/>
            <person name="Baldrian P."/>
            <person name="Stursova M."/>
            <person name="Weitz H."/>
            <person name="Taylor A."/>
            <person name="Grigoriev I.V."/>
            <person name="Nagy L.G."/>
            <person name="Martin F."/>
            <person name="Kauserud H."/>
        </authorList>
    </citation>
    <scope>NUCLEOTIDE SEQUENCE</scope>
    <source>
        <strain evidence="1">9144</strain>
    </source>
</reference>
<proteinExistence type="predicted"/>
<name>A0AAD6Y1W5_9AGAR</name>